<organism evidence="1 2">
    <name type="scientific">Tritrichomonas musculus</name>
    <dbReference type="NCBI Taxonomy" id="1915356"/>
    <lineage>
        <taxon>Eukaryota</taxon>
        <taxon>Metamonada</taxon>
        <taxon>Parabasalia</taxon>
        <taxon>Tritrichomonadida</taxon>
        <taxon>Tritrichomonadidae</taxon>
        <taxon>Tritrichomonas</taxon>
    </lineage>
</organism>
<name>A0ABR2KIH8_9EUKA</name>
<dbReference type="Proteomes" id="UP001470230">
    <property type="component" value="Unassembled WGS sequence"/>
</dbReference>
<evidence type="ECO:0000313" key="2">
    <source>
        <dbReference type="Proteomes" id="UP001470230"/>
    </source>
</evidence>
<dbReference type="EMBL" id="JAPFFF010000005">
    <property type="protein sequence ID" value="KAK8890571.1"/>
    <property type="molecule type" value="Genomic_DNA"/>
</dbReference>
<reference evidence="1 2" key="1">
    <citation type="submission" date="2024-04" db="EMBL/GenBank/DDBJ databases">
        <title>Tritrichomonas musculus Genome.</title>
        <authorList>
            <person name="Alves-Ferreira E."/>
            <person name="Grigg M."/>
            <person name="Lorenzi H."/>
            <person name="Galac M."/>
        </authorList>
    </citation>
    <scope>NUCLEOTIDE SEQUENCE [LARGE SCALE GENOMIC DNA]</scope>
    <source>
        <strain evidence="1 2">EAF2021</strain>
    </source>
</reference>
<evidence type="ECO:0008006" key="3">
    <source>
        <dbReference type="Google" id="ProtNLM"/>
    </source>
</evidence>
<gene>
    <name evidence="1" type="ORF">M9Y10_035348</name>
</gene>
<evidence type="ECO:0000313" key="1">
    <source>
        <dbReference type="EMBL" id="KAK8890571.1"/>
    </source>
</evidence>
<proteinExistence type="predicted"/>
<protein>
    <recommendedName>
        <fullName evidence="3">Homeobox domain-containing protein</fullName>
    </recommendedName>
</protein>
<keyword evidence="2" id="KW-1185">Reference proteome</keyword>
<accession>A0ABR2KIH8</accession>
<comment type="caution">
    <text evidence="1">The sequence shown here is derived from an EMBL/GenBank/DDBJ whole genome shotgun (WGS) entry which is preliminary data.</text>
</comment>
<sequence>MLNTSEGPNFKPIQKNKHSYNFPERSQRRYSVVQEAAKALKPLNQHWNNNTVRKWFNNNKYQYRPDIIKDGIIEKQYPHARNAASINMKCPFNFQHFQQDIFGNLQQFLCYVNNQLPENESPDIFYRFKLPREGIPIEIYENQVHQDEAQFQTNYDQNYQMNQQPQPSQFAQIYQAQPQQEVLPQQQAYQSCDQNYQMNQQPQPSQFAQIYQAQPQQEVLPQQQAYQDEAQFQTNYDQNYQMNQQPQPSQFAQIYQAQPQQEVLLQQLICQMQAQLLSLEQTTSQTAPSFQQYRQAIQNTHGNPLNIIVNPTKIDQYQDYHQILNRQQQLSSIPQYNEINKNTTISVASKNDEIYLQVPSYPINDSLSTVTPGDLINCFRKLNKQTINSLEDLVHYIHDVSISLGSTFVSVKTGPTRKIQQIACQFHNSNYQCKALVSYYYDKETNTIFLEEMCNQHTHPISEILPTKSRNTLTYLQRSRIQIATHKGFKATTIKRKENLVCSKDVLYASRRRILKELREDEIKILLAIMCDYNNWTNTFLLMKQISLCAAFLYIIIC</sequence>